<dbReference type="PANTHER" id="PTHR21087:SF16">
    <property type="entry name" value="SHIKIMATE KINASE 1, CHLOROPLASTIC"/>
    <property type="match status" value="1"/>
</dbReference>
<keyword evidence="4 11" id="KW-0028">Amino-acid biosynthesis</keyword>
<feature type="binding site" evidence="11">
    <location>
        <position position="84"/>
    </location>
    <ligand>
        <name>substrate</name>
    </ligand>
</feature>
<keyword evidence="5 11" id="KW-0808">Transferase</keyword>
<feature type="binding site" evidence="11">
    <location>
        <position position="32"/>
    </location>
    <ligand>
        <name>substrate</name>
    </ligand>
</feature>
<feature type="binding site" evidence="11">
    <location>
        <position position="62"/>
    </location>
    <ligand>
        <name>substrate</name>
    </ligand>
</feature>
<dbReference type="RefSeq" id="WP_069313569.1">
    <property type="nucleotide sequence ID" value="NZ_MDTU01000001.1"/>
</dbReference>
<evidence type="ECO:0000256" key="3">
    <source>
        <dbReference type="ARBA" id="ARBA00012154"/>
    </source>
</evidence>
<comment type="subcellular location">
    <subcellularLocation>
        <location evidence="11">Cytoplasm</location>
    </subcellularLocation>
</comment>
<gene>
    <name evidence="11" type="primary">aroK</name>
    <name evidence="12" type="ORF">BGC07_13805</name>
</gene>
<dbReference type="PANTHER" id="PTHR21087">
    <property type="entry name" value="SHIKIMATE KINASE"/>
    <property type="match status" value="1"/>
</dbReference>
<protein>
    <recommendedName>
        <fullName evidence="3 11">Shikimate kinase</fullName>
        <shortName evidence="11">SK</shortName>
        <ecNumber evidence="3 11">2.7.1.71</ecNumber>
    </recommendedName>
</protein>
<reference evidence="12 13" key="1">
    <citation type="submission" date="2016-08" db="EMBL/GenBank/DDBJ databases">
        <title>Draft genome sequence of Candidatus Piscirickettsia litoralis, from seawater.</title>
        <authorList>
            <person name="Wan X."/>
            <person name="Lee A.J."/>
            <person name="Hou S."/>
            <person name="Donachie S.P."/>
        </authorList>
    </citation>
    <scope>NUCLEOTIDE SEQUENCE [LARGE SCALE GENOMIC DNA]</scope>
    <source>
        <strain evidence="12 13">Y2</strain>
    </source>
</reference>
<evidence type="ECO:0000256" key="11">
    <source>
        <dbReference type="HAMAP-Rule" id="MF_00109"/>
    </source>
</evidence>
<dbReference type="Pfam" id="PF01202">
    <property type="entry name" value="SKI"/>
    <property type="match status" value="1"/>
</dbReference>
<dbReference type="PRINTS" id="PR01100">
    <property type="entry name" value="SHIKIMTKNASE"/>
</dbReference>
<dbReference type="InterPro" id="IPR023000">
    <property type="entry name" value="Shikimate_kinase_CS"/>
</dbReference>
<dbReference type="HAMAP" id="MF_00109">
    <property type="entry name" value="Shikimate_kinase"/>
    <property type="match status" value="1"/>
</dbReference>
<feature type="binding site" evidence="11">
    <location>
        <position position="14"/>
    </location>
    <ligand>
        <name>Mg(2+)</name>
        <dbReference type="ChEBI" id="CHEBI:18420"/>
    </ligand>
</feature>
<dbReference type="InterPro" id="IPR000623">
    <property type="entry name" value="Shikimate_kinase/TSH1"/>
</dbReference>
<comment type="caution">
    <text evidence="12">The sequence shown here is derived from an EMBL/GenBank/DDBJ whole genome shotgun (WGS) entry which is preliminary data.</text>
</comment>
<sequence length="178" mass="19994">MRIILCGSKGVGKTTLGQQLAKAKNWPFFDLDELLKNHYNQQENTEFTIPEIFKNLGETGFRNLETQVILSLNLPESCVLATGGGAILAKINRQTLRQLGQVVYLDADSKLLEKRYLSGKKPAYIHNSMDKGLAEFLKLCQNRHDYYQQAAHHSIKINCDTAHLTIMQLEALGESCGQ</sequence>
<evidence type="ECO:0000256" key="7">
    <source>
        <dbReference type="ARBA" id="ARBA00022777"/>
    </source>
</evidence>
<comment type="pathway">
    <text evidence="1 11">Metabolic intermediate biosynthesis; chorismate biosynthesis; chorismate from D-erythrose 4-phosphate and phosphoenolpyruvate: step 5/7.</text>
</comment>
<dbReference type="SUPFAM" id="SSF52540">
    <property type="entry name" value="P-loop containing nucleoside triphosphate hydrolases"/>
    <property type="match status" value="1"/>
</dbReference>
<comment type="cofactor">
    <cofactor evidence="11">
        <name>Mg(2+)</name>
        <dbReference type="ChEBI" id="CHEBI:18420"/>
    </cofactor>
    <text evidence="11">Binds 1 Mg(2+) ion per subunit.</text>
</comment>
<keyword evidence="8 11" id="KW-0067">ATP-binding</keyword>
<name>A0ABX3A5Q4_9GAMM</name>
<evidence type="ECO:0000256" key="5">
    <source>
        <dbReference type="ARBA" id="ARBA00022679"/>
    </source>
</evidence>
<comment type="similarity">
    <text evidence="2 11">Belongs to the shikimate kinase family.</text>
</comment>
<evidence type="ECO:0000256" key="8">
    <source>
        <dbReference type="ARBA" id="ARBA00022840"/>
    </source>
</evidence>
<dbReference type="EC" id="2.7.1.71" evidence="3 11"/>
<evidence type="ECO:0000256" key="1">
    <source>
        <dbReference type="ARBA" id="ARBA00004842"/>
    </source>
</evidence>
<dbReference type="CDD" id="cd00464">
    <property type="entry name" value="SK"/>
    <property type="match status" value="1"/>
</dbReference>
<keyword evidence="6 11" id="KW-0547">Nucleotide-binding</keyword>
<evidence type="ECO:0000313" key="12">
    <source>
        <dbReference type="EMBL" id="ODN43773.1"/>
    </source>
</evidence>
<feature type="binding site" evidence="11">
    <location>
        <begin position="10"/>
        <end position="15"/>
    </location>
    <ligand>
        <name>ATP</name>
        <dbReference type="ChEBI" id="CHEBI:30616"/>
    </ligand>
</feature>
<evidence type="ECO:0000256" key="10">
    <source>
        <dbReference type="ARBA" id="ARBA00048567"/>
    </source>
</evidence>
<organism evidence="12 13">
    <name type="scientific">Piscirickettsia litoralis</name>
    <dbReference type="NCBI Taxonomy" id="1891921"/>
    <lineage>
        <taxon>Bacteria</taxon>
        <taxon>Pseudomonadati</taxon>
        <taxon>Pseudomonadota</taxon>
        <taxon>Gammaproteobacteria</taxon>
        <taxon>Thiotrichales</taxon>
        <taxon>Piscirickettsiaceae</taxon>
        <taxon>Piscirickettsia</taxon>
    </lineage>
</organism>
<evidence type="ECO:0000256" key="2">
    <source>
        <dbReference type="ARBA" id="ARBA00006997"/>
    </source>
</evidence>
<dbReference type="InterPro" id="IPR027417">
    <property type="entry name" value="P-loop_NTPase"/>
</dbReference>
<comment type="caution">
    <text evidence="11">Lacks conserved residue(s) required for the propagation of feature annotation.</text>
</comment>
<keyword evidence="11" id="KW-0479">Metal-binding</keyword>
<evidence type="ECO:0000256" key="6">
    <source>
        <dbReference type="ARBA" id="ARBA00022741"/>
    </source>
</evidence>
<comment type="function">
    <text evidence="11">Catalyzes the specific phosphorylation of the 3-hydroxyl group of shikimic acid using ATP as a cosubstrate.</text>
</comment>
<keyword evidence="11" id="KW-0963">Cytoplasm</keyword>
<dbReference type="InterPro" id="IPR031322">
    <property type="entry name" value="Shikimate/glucono_kinase"/>
</dbReference>
<evidence type="ECO:0000256" key="4">
    <source>
        <dbReference type="ARBA" id="ARBA00022605"/>
    </source>
</evidence>
<accession>A0ABX3A5Q4</accession>
<feature type="binding site" evidence="11">
    <location>
        <position position="121"/>
    </location>
    <ligand>
        <name>ATP</name>
        <dbReference type="ChEBI" id="CHEBI:30616"/>
    </ligand>
</feature>
<evidence type="ECO:0000256" key="9">
    <source>
        <dbReference type="ARBA" id="ARBA00023141"/>
    </source>
</evidence>
<keyword evidence="11" id="KW-0460">Magnesium</keyword>
<comment type="subunit">
    <text evidence="11">Monomer.</text>
</comment>
<dbReference type="Proteomes" id="UP000094329">
    <property type="component" value="Unassembled WGS sequence"/>
</dbReference>
<keyword evidence="9 11" id="KW-0057">Aromatic amino acid biosynthesis</keyword>
<keyword evidence="13" id="KW-1185">Reference proteome</keyword>
<proteinExistence type="inferred from homology"/>
<feature type="binding site" evidence="11">
    <location>
        <position position="143"/>
    </location>
    <ligand>
        <name>substrate</name>
    </ligand>
</feature>
<dbReference type="EMBL" id="MDTU01000001">
    <property type="protein sequence ID" value="ODN43773.1"/>
    <property type="molecule type" value="Genomic_DNA"/>
</dbReference>
<dbReference type="Gene3D" id="3.40.50.300">
    <property type="entry name" value="P-loop containing nucleotide triphosphate hydrolases"/>
    <property type="match status" value="1"/>
</dbReference>
<evidence type="ECO:0000313" key="13">
    <source>
        <dbReference type="Proteomes" id="UP000094329"/>
    </source>
</evidence>
<comment type="catalytic activity">
    <reaction evidence="10 11">
        <text>shikimate + ATP = 3-phosphoshikimate + ADP + H(+)</text>
        <dbReference type="Rhea" id="RHEA:13121"/>
        <dbReference type="ChEBI" id="CHEBI:15378"/>
        <dbReference type="ChEBI" id="CHEBI:30616"/>
        <dbReference type="ChEBI" id="CHEBI:36208"/>
        <dbReference type="ChEBI" id="CHEBI:145989"/>
        <dbReference type="ChEBI" id="CHEBI:456216"/>
        <dbReference type="EC" id="2.7.1.71"/>
    </reaction>
</comment>
<dbReference type="PROSITE" id="PS01128">
    <property type="entry name" value="SHIKIMATE_KINASE"/>
    <property type="match status" value="1"/>
</dbReference>
<keyword evidence="7 11" id="KW-0418">Kinase</keyword>